<dbReference type="Pfam" id="PF01850">
    <property type="entry name" value="PIN"/>
    <property type="match status" value="1"/>
</dbReference>
<dbReference type="RefSeq" id="WP_133769346.1">
    <property type="nucleotide sequence ID" value="NZ_SNZR01000011.1"/>
</dbReference>
<evidence type="ECO:0000313" key="2">
    <source>
        <dbReference type="EMBL" id="TDR94452.1"/>
    </source>
</evidence>
<gene>
    <name evidence="2" type="ORF">EV668_1739</name>
</gene>
<dbReference type="InterPro" id="IPR002716">
    <property type="entry name" value="PIN_dom"/>
</dbReference>
<evidence type="ECO:0000313" key="3">
    <source>
        <dbReference type="Proteomes" id="UP000295122"/>
    </source>
</evidence>
<dbReference type="InterPro" id="IPR041705">
    <property type="entry name" value="PIN_Sll0205"/>
</dbReference>
<dbReference type="OrthoDB" id="9798990at2"/>
<dbReference type="InterPro" id="IPR029060">
    <property type="entry name" value="PIN-like_dom_sf"/>
</dbReference>
<dbReference type="PANTHER" id="PTHR36173">
    <property type="entry name" value="RIBONUCLEASE VAPC16-RELATED"/>
    <property type="match status" value="1"/>
</dbReference>
<dbReference type="PANTHER" id="PTHR36173:SF2">
    <property type="entry name" value="RIBONUCLEASE VAPC16"/>
    <property type="match status" value="1"/>
</dbReference>
<dbReference type="EMBL" id="SNZR01000011">
    <property type="protein sequence ID" value="TDR94452.1"/>
    <property type="molecule type" value="Genomic_DNA"/>
</dbReference>
<comment type="caution">
    <text evidence="2">The sequence shown here is derived from an EMBL/GenBank/DDBJ whole genome shotgun (WGS) entry which is preliminary data.</text>
</comment>
<protein>
    <submittedName>
        <fullName evidence="2">PIN domain nuclease of toxin-antitoxin system</fullName>
    </submittedName>
</protein>
<name>A0A4R7C8X8_9HYPH</name>
<evidence type="ECO:0000259" key="1">
    <source>
        <dbReference type="Pfam" id="PF01850"/>
    </source>
</evidence>
<sequence>MRLLLDTHIYAWWAGADRRLSRAALHAIEGAGVELLLSAVVPWEIATKFRIGKWAGGGAILANLGEAIEAKRLTPLPITLVHAAEAGLLPWAHRDPFDRLLAAQAALENAVLVSADPVFAGAGIEILR</sequence>
<dbReference type="Gene3D" id="3.40.50.1010">
    <property type="entry name" value="5'-nuclease"/>
    <property type="match status" value="1"/>
</dbReference>
<accession>A0A4R7C8X8</accession>
<dbReference type="SUPFAM" id="SSF88723">
    <property type="entry name" value="PIN domain-like"/>
    <property type="match status" value="1"/>
</dbReference>
<dbReference type="Proteomes" id="UP000295122">
    <property type="component" value="Unassembled WGS sequence"/>
</dbReference>
<organism evidence="2 3">
    <name type="scientific">Enterovirga rhinocerotis</name>
    <dbReference type="NCBI Taxonomy" id="1339210"/>
    <lineage>
        <taxon>Bacteria</taxon>
        <taxon>Pseudomonadati</taxon>
        <taxon>Pseudomonadota</taxon>
        <taxon>Alphaproteobacteria</taxon>
        <taxon>Hyphomicrobiales</taxon>
        <taxon>Methylobacteriaceae</taxon>
        <taxon>Enterovirga</taxon>
    </lineage>
</organism>
<dbReference type="InterPro" id="IPR052919">
    <property type="entry name" value="TA_system_RNase"/>
</dbReference>
<dbReference type="CDD" id="cd09872">
    <property type="entry name" value="PIN_Sll0205-like"/>
    <property type="match status" value="1"/>
</dbReference>
<reference evidence="2 3" key="1">
    <citation type="submission" date="2019-03" db="EMBL/GenBank/DDBJ databases">
        <title>Genomic Encyclopedia of Type Strains, Phase IV (KMG-IV): sequencing the most valuable type-strain genomes for metagenomic binning, comparative biology and taxonomic classification.</title>
        <authorList>
            <person name="Goeker M."/>
        </authorList>
    </citation>
    <scope>NUCLEOTIDE SEQUENCE [LARGE SCALE GENOMIC DNA]</scope>
    <source>
        <strain evidence="2 3">DSM 25903</strain>
    </source>
</reference>
<dbReference type="AlphaFoldDB" id="A0A4R7C8X8"/>
<keyword evidence="3" id="KW-1185">Reference proteome</keyword>
<feature type="domain" description="PIN" evidence="1">
    <location>
        <begin position="4"/>
        <end position="120"/>
    </location>
</feature>
<proteinExistence type="predicted"/>